<evidence type="ECO:0000256" key="1">
    <source>
        <dbReference type="ARBA" id="ARBA00012528"/>
    </source>
</evidence>
<dbReference type="Pfam" id="PF00072">
    <property type="entry name" value="Response_reg"/>
    <property type="match status" value="1"/>
</dbReference>
<dbReference type="EMBL" id="PJAI02000002">
    <property type="protein sequence ID" value="TYK66804.1"/>
    <property type="molecule type" value="Genomic_DNA"/>
</dbReference>
<dbReference type="NCBIfam" id="TIGR00254">
    <property type="entry name" value="GGDEF"/>
    <property type="match status" value="1"/>
</dbReference>
<organism evidence="9 10">
    <name type="scientific">Colwellia echini</name>
    <dbReference type="NCBI Taxonomy" id="1982103"/>
    <lineage>
        <taxon>Bacteria</taxon>
        <taxon>Pseudomonadati</taxon>
        <taxon>Pseudomonadota</taxon>
        <taxon>Gammaproteobacteria</taxon>
        <taxon>Alteromonadales</taxon>
        <taxon>Colwelliaceae</taxon>
        <taxon>Colwellia</taxon>
    </lineage>
</organism>
<proteinExistence type="predicted"/>
<dbReference type="InterPro" id="IPR050469">
    <property type="entry name" value="Diguanylate_Cyclase"/>
</dbReference>
<dbReference type="Proteomes" id="UP000815846">
    <property type="component" value="Unassembled WGS sequence"/>
</dbReference>
<dbReference type="SMART" id="SM00448">
    <property type="entry name" value="REC"/>
    <property type="match status" value="1"/>
</dbReference>
<dbReference type="Gene3D" id="3.30.70.270">
    <property type="match status" value="1"/>
</dbReference>
<dbReference type="InterPro" id="IPR011006">
    <property type="entry name" value="CheY-like_superfamily"/>
</dbReference>
<dbReference type="InterPro" id="IPR036641">
    <property type="entry name" value="HPT_dom_sf"/>
</dbReference>
<dbReference type="Gene3D" id="1.20.120.160">
    <property type="entry name" value="HPT domain"/>
    <property type="match status" value="1"/>
</dbReference>
<evidence type="ECO:0000256" key="3">
    <source>
        <dbReference type="ARBA" id="ARBA00034247"/>
    </source>
</evidence>
<accession>A0ABY3N0G2</accession>
<dbReference type="SMART" id="SM00267">
    <property type="entry name" value="GGDEF"/>
    <property type="match status" value="1"/>
</dbReference>
<evidence type="ECO:0000259" key="8">
    <source>
        <dbReference type="PROSITE" id="PS50894"/>
    </source>
</evidence>
<dbReference type="InterPro" id="IPR029787">
    <property type="entry name" value="Nucleotide_cyclase"/>
</dbReference>
<dbReference type="PANTHER" id="PTHR45138:SF9">
    <property type="entry name" value="DIGUANYLATE CYCLASE DGCM-RELATED"/>
    <property type="match status" value="1"/>
</dbReference>
<feature type="modified residue" description="Phosphohistidine" evidence="4">
    <location>
        <position position="407"/>
    </location>
</feature>
<evidence type="ECO:0000256" key="5">
    <source>
        <dbReference type="PROSITE-ProRule" id="PRU00169"/>
    </source>
</evidence>
<dbReference type="InterPro" id="IPR000160">
    <property type="entry name" value="GGDEF_dom"/>
</dbReference>
<sequence length="466" mass="51729">MLDNEYKILVVDDAKDTQMLLDFDLTAAGYKVTCCDCGEDALSILETQEIDLILLDMYMPGLSGLETLVKVKAIDISADIPVIMLSASNDEDEVVAALEYGAGDYVIKPYVAKVLLARIRTAIRLKEKTAQLEYLAKTDFLTGINNRGSFFELSTNALNLANRVGHSFVVAMFDIDFFKPINDNYGHDAGDQVLRVFSRALADAFRGYDIIGRVGGEEFAVCLPNTSIEHAYIACERFREYIEQLRLVLTTDIDKEVVINITVSIGLVLAQNKVITIDELLKQADTALYYAKEHGRNQVVDAGLINKEKDVDNSSSLTQDDNLALKVIDINNNDSSDVNVNEYNKDSNEMTKFDGIDFDIGVNNVLGDESLYKEILIMFYQDHHQDGDKLFAAIKSKDNDSIKHIAHTLKGVACSVGAMDLFEVTKAVDIAVNEGQEDELEGLYLQLSPQLNRVMQSIKVNLGLSE</sequence>
<dbReference type="EC" id="2.7.7.65" evidence="1"/>
<feature type="domain" description="GGDEF" evidence="7">
    <location>
        <begin position="166"/>
        <end position="304"/>
    </location>
</feature>
<comment type="catalytic activity">
    <reaction evidence="3">
        <text>2 GTP = 3',3'-c-di-GMP + 2 diphosphate</text>
        <dbReference type="Rhea" id="RHEA:24898"/>
        <dbReference type="ChEBI" id="CHEBI:33019"/>
        <dbReference type="ChEBI" id="CHEBI:37565"/>
        <dbReference type="ChEBI" id="CHEBI:58805"/>
        <dbReference type="EC" id="2.7.7.65"/>
    </reaction>
</comment>
<evidence type="ECO:0000256" key="2">
    <source>
        <dbReference type="ARBA" id="ARBA00023012"/>
    </source>
</evidence>
<dbReference type="InterPro" id="IPR043128">
    <property type="entry name" value="Rev_trsase/Diguanyl_cyclase"/>
</dbReference>
<evidence type="ECO:0000313" key="10">
    <source>
        <dbReference type="Proteomes" id="UP000815846"/>
    </source>
</evidence>
<dbReference type="Gene3D" id="3.40.50.2300">
    <property type="match status" value="1"/>
</dbReference>
<dbReference type="SUPFAM" id="SSF55073">
    <property type="entry name" value="Nucleotide cyclase"/>
    <property type="match status" value="1"/>
</dbReference>
<evidence type="ECO:0000256" key="4">
    <source>
        <dbReference type="PROSITE-ProRule" id="PRU00110"/>
    </source>
</evidence>
<keyword evidence="5" id="KW-0597">Phosphoprotein</keyword>
<dbReference type="SUPFAM" id="SSF47226">
    <property type="entry name" value="Histidine-containing phosphotransfer domain, HPT domain"/>
    <property type="match status" value="1"/>
</dbReference>
<evidence type="ECO:0000259" key="7">
    <source>
        <dbReference type="PROSITE" id="PS50887"/>
    </source>
</evidence>
<gene>
    <name evidence="9" type="ORF">CWS31_003195</name>
</gene>
<keyword evidence="2" id="KW-0902">Two-component regulatory system</keyword>
<evidence type="ECO:0000313" key="9">
    <source>
        <dbReference type="EMBL" id="TYK66804.1"/>
    </source>
</evidence>
<reference evidence="9 10" key="1">
    <citation type="submission" date="2019-08" db="EMBL/GenBank/DDBJ databases">
        <title>Microbe sample from Colwellia echini.</title>
        <authorList>
            <person name="Christiansen L."/>
            <person name="Pathiraja D."/>
            <person name="Schultz-Johansen M."/>
            <person name="Choi I.-G."/>
            <person name="Stougaard P."/>
        </authorList>
    </citation>
    <scope>NUCLEOTIDE SEQUENCE [LARGE SCALE GENOMIC DNA]</scope>
    <source>
        <strain evidence="9 10">A3</strain>
    </source>
</reference>
<dbReference type="PANTHER" id="PTHR45138">
    <property type="entry name" value="REGULATORY COMPONENTS OF SENSORY TRANSDUCTION SYSTEM"/>
    <property type="match status" value="1"/>
</dbReference>
<feature type="modified residue" description="4-aspartylphosphate" evidence="5">
    <location>
        <position position="56"/>
    </location>
</feature>
<dbReference type="Pfam" id="PF00990">
    <property type="entry name" value="GGDEF"/>
    <property type="match status" value="1"/>
</dbReference>
<dbReference type="CDD" id="cd17574">
    <property type="entry name" value="REC_OmpR"/>
    <property type="match status" value="1"/>
</dbReference>
<name>A0ABY3N0G2_9GAMM</name>
<feature type="domain" description="HPt" evidence="8">
    <location>
        <begin position="368"/>
        <end position="466"/>
    </location>
</feature>
<feature type="domain" description="Response regulatory" evidence="6">
    <location>
        <begin position="7"/>
        <end position="123"/>
    </location>
</feature>
<dbReference type="InterPro" id="IPR001789">
    <property type="entry name" value="Sig_transdc_resp-reg_receiver"/>
</dbReference>
<protein>
    <recommendedName>
        <fullName evidence="1">diguanylate cyclase</fullName>
        <ecNumber evidence="1">2.7.7.65</ecNumber>
    </recommendedName>
</protein>
<dbReference type="CDD" id="cd01949">
    <property type="entry name" value="GGDEF"/>
    <property type="match status" value="1"/>
</dbReference>
<dbReference type="InterPro" id="IPR008207">
    <property type="entry name" value="Sig_transdc_His_kin_Hpt_dom"/>
</dbReference>
<keyword evidence="10" id="KW-1185">Reference proteome</keyword>
<dbReference type="PROSITE" id="PS50110">
    <property type="entry name" value="RESPONSE_REGULATORY"/>
    <property type="match status" value="1"/>
</dbReference>
<dbReference type="RefSeq" id="WP_101343864.1">
    <property type="nucleotide sequence ID" value="NZ_PJAI02000002.1"/>
</dbReference>
<comment type="caution">
    <text evidence="9">The sequence shown here is derived from an EMBL/GenBank/DDBJ whole genome shotgun (WGS) entry which is preliminary data.</text>
</comment>
<evidence type="ECO:0000259" key="6">
    <source>
        <dbReference type="PROSITE" id="PS50110"/>
    </source>
</evidence>
<dbReference type="PROSITE" id="PS50887">
    <property type="entry name" value="GGDEF"/>
    <property type="match status" value="1"/>
</dbReference>
<dbReference type="PROSITE" id="PS50894">
    <property type="entry name" value="HPT"/>
    <property type="match status" value="1"/>
</dbReference>
<dbReference type="SUPFAM" id="SSF52172">
    <property type="entry name" value="CheY-like"/>
    <property type="match status" value="1"/>
</dbReference>
<dbReference type="Pfam" id="PF01627">
    <property type="entry name" value="Hpt"/>
    <property type="match status" value="1"/>
</dbReference>